<dbReference type="RefSeq" id="XP_014176284.1">
    <property type="nucleotide sequence ID" value="XM_014320809.1"/>
</dbReference>
<name>J5Q7S1_TRIAS</name>
<accession>J5Q7S1</accession>
<organism evidence="2 3">
    <name type="scientific">Trichosporon asahii var. asahii (strain ATCC 90039 / CBS 2479 / JCM 2466 / KCTC 7840 / NBRC 103889/ NCYC 2677 / UAMH 7654)</name>
    <name type="common">Yeast</name>
    <dbReference type="NCBI Taxonomy" id="1186058"/>
    <lineage>
        <taxon>Eukaryota</taxon>
        <taxon>Fungi</taxon>
        <taxon>Dikarya</taxon>
        <taxon>Basidiomycota</taxon>
        <taxon>Agaricomycotina</taxon>
        <taxon>Tremellomycetes</taxon>
        <taxon>Trichosporonales</taxon>
        <taxon>Trichosporonaceae</taxon>
        <taxon>Trichosporon</taxon>
    </lineage>
</organism>
<dbReference type="Proteomes" id="UP000002748">
    <property type="component" value="Unassembled WGS sequence"/>
</dbReference>
<comment type="caution">
    <text evidence="2">The sequence shown here is derived from an EMBL/GenBank/DDBJ whole genome shotgun (WGS) entry which is preliminary data.</text>
</comment>
<dbReference type="KEGG" id="tasa:A1Q1_05600"/>
<proteinExistence type="predicted"/>
<dbReference type="PROSITE" id="PS50181">
    <property type="entry name" value="FBOX"/>
    <property type="match status" value="1"/>
</dbReference>
<evidence type="ECO:0000313" key="3">
    <source>
        <dbReference type="Proteomes" id="UP000002748"/>
    </source>
</evidence>
<reference evidence="2 3" key="1">
    <citation type="journal article" date="2012" name="Eukaryot. Cell">
        <title>Draft genome sequence of CBS 2479, the standard type strain of Trichosporon asahii.</title>
        <authorList>
            <person name="Yang R.Y."/>
            <person name="Li H.T."/>
            <person name="Zhu H."/>
            <person name="Zhou G.P."/>
            <person name="Wang M."/>
            <person name="Wang L."/>
        </authorList>
    </citation>
    <scope>NUCLEOTIDE SEQUENCE [LARGE SCALE GENOMIC DNA]</scope>
    <source>
        <strain evidence="3">ATCC 90039 / CBS 2479 / JCM 2466 / KCTC 7840 / NCYC 2677 / UAMH 7654</strain>
    </source>
</reference>
<dbReference type="Pfam" id="PF00646">
    <property type="entry name" value="F-box"/>
    <property type="match status" value="1"/>
</dbReference>
<dbReference type="SUPFAM" id="SSF81383">
    <property type="entry name" value="F-box domain"/>
    <property type="match status" value="1"/>
</dbReference>
<sequence length="414" mass="47125">MSVNDRLGRLPVEVWQMAFEHLSQTDLFNLRSVNSALGAIASPFLYRYGLLTKLGLHFPGAPHPYPFTDLPELGHIALRKSDLDRIVHNLRRLEIPTHKSKSCSTVFKGVWPDGLRLNADVLSLEVEQIPEAALRPRERPVFPECFVHTEYNESLGSAMDDHGASNSEVAVDTTCLRACSFLDEPDLWSARVRKVVIRGAPLSWKSQQRPHQVPGGRWATEYVLVVDSAKDWISWIGDVVCMCPEYHRLFGPTKNPIAGFSPFPHDSTSLKRLTIIFWTEPPESPWLPPCGHFTKEEHWTSRDVCNSYTEIWDAIVATVRRVPSLQQICLVNTGAMSEQPSAGVKRRARKPYKLFDKTKIADELQTRLQKAYPKNRGLEQPELSFQTVNEWAEAEDWEDVFNVKEIAPFLERAE</sequence>
<feature type="domain" description="F-box" evidence="1">
    <location>
        <begin position="4"/>
        <end position="54"/>
    </location>
</feature>
<evidence type="ECO:0000259" key="1">
    <source>
        <dbReference type="PROSITE" id="PS50181"/>
    </source>
</evidence>
<dbReference type="InterPro" id="IPR001810">
    <property type="entry name" value="F-box_dom"/>
</dbReference>
<dbReference type="VEuPathDB" id="FungiDB:A1Q1_05600"/>
<protein>
    <recommendedName>
        <fullName evidence="1">F-box domain-containing protein</fullName>
    </recommendedName>
</protein>
<gene>
    <name evidence="2" type="ORF">A1Q1_05600</name>
</gene>
<dbReference type="AlphaFoldDB" id="J5Q7S1"/>
<dbReference type="InterPro" id="IPR036047">
    <property type="entry name" value="F-box-like_dom_sf"/>
</dbReference>
<evidence type="ECO:0000313" key="2">
    <source>
        <dbReference type="EMBL" id="EJT45928.1"/>
    </source>
</evidence>
<dbReference type="EMBL" id="ALBS01000317">
    <property type="protein sequence ID" value="EJT45928.1"/>
    <property type="molecule type" value="Genomic_DNA"/>
</dbReference>
<dbReference type="HOGENOM" id="CLU_055175_0_0_1"/>
<dbReference type="GeneID" id="25989112"/>